<evidence type="ECO:0000313" key="2">
    <source>
        <dbReference type="Proteomes" id="UP000634136"/>
    </source>
</evidence>
<evidence type="ECO:0000313" key="1">
    <source>
        <dbReference type="EMBL" id="KAF7800882.1"/>
    </source>
</evidence>
<name>A0A834SHK2_9FABA</name>
<comment type="caution">
    <text evidence="1">The sequence shown here is derived from an EMBL/GenBank/DDBJ whole genome shotgun (WGS) entry which is preliminary data.</text>
</comment>
<sequence>MNIGSVGEKSSVNRVFDWGWNNHY</sequence>
<keyword evidence="2" id="KW-1185">Reference proteome</keyword>
<dbReference type="EMBL" id="JAAIUW010000133">
    <property type="protein sequence ID" value="KAF7800882.1"/>
    <property type="molecule type" value="Genomic_DNA"/>
</dbReference>
<gene>
    <name evidence="1" type="ORF">G2W53_044631</name>
</gene>
<dbReference type="AlphaFoldDB" id="A0A834SHK2"/>
<organism evidence="1 2">
    <name type="scientific">Senna tora</name>
    <dbReference type="NCBI Taxonomy" id="362788"/>
    <lineage>
        <taxon>Eukaryota</taxon>
        <taxon>Viridiplantae</taxon>
        <taxon>Streptophyta</taxon>
        <taxon>Embryophyta</taxon>
        <taxon>Tracheophyta</taxon>
        <taxon>Spermatophyta</taxon>
        <taxon>Magnoliopsida</taxon>
        <taxon>eudicotyledons</taxon>
        <taxon>Gunneridae</taxon>
        <taxon>Pentapetalae</taxon>
        <taxon>rosids</taxon>
        <taxon>fabids</taxon>
        <taxon>Fabales</taxon>
        <taxon>Fabaceae</taxon>
        <taxon>Caesalpinioideae</taxon>
        <taxon>Cassia clade</taxon>
        <taxon>Senna</taxon>
    </lineage>
</organism>
<protein>
    <submittedName>
        <fullName evidence="1">Uncharacterized protein</fullName>
    </submittedName>
</protein>
<accession>A0A834SHK2</accession>
<reference evidence="1" key="1">
    <citation type="submission" date="2020-09" db="EMBL/GenBank/DDBJ databases">
        <title>Genome-Enabled Discovery of Anthraquinone Biosynthesis in Senna tora.</title>
        <authorList>
            <person name="Kang S.-H."/>
            <person name="Pandey R.P."/>
            <person name="Lee C.-M."/>
            <person name="Sim J.-S."/>
            <person name="Jeong J.-T."/>
            <person name="Choi B.-S."/>
            <person name="Jung M."/>
            <person name="Ginzburg D."/>
            <person name="Zhao K."/>
            <person name="Won S.Y."/>
            <person name="Oh T.-J."/>
            <person name="Yu Y."/>
            <person name="Kim N.-H."/>
            <person name="Lee O.R."/>
            <person name="Lee T.-H."/>
            <person name="Bashyal P."/>
            <person name="Kim T.-S."/>
            <person name="Lee W.-H."/>
            <person name="Kawkins C."/>
            <person name="Kim C.-K."/>
            <person name="Kim J.S."/>
            <person name="Ahn B.O."/>
            <person name="Rhee S.Y."/>
            <person name="Sohng J.K."/>
        </authorList>
    </citation>
    <scope>NUCLEOTIDE SEQUENCE</scope>
    <source>
        <tissue evidence="1">Leaf</tissue>
    </source>
</reference>
<dbReference type="Proteomes" id="UP000634136">
    <property type="component" value="Unassembled WGS sequence"/>
</dbReference>
<proteinExistence type="predicted"/>